<dbReference type="AlphaFoldDB" id="A0A0G1GJ24"/>
<evidence type="ECO:0000313" key="1">
    <source>
        <dbReference type="EMBL" id="KKS98768.1"/>
    </source>
</evidence>
<evidence type="ECO:0000313" key="2">
    <source>
        <dbReference type="Proteomes" id="UP000034090"/>
    </source>
</evidence>
<dbReference type="Proteomes" id="UP000034090">
    <property type="component" value="Unassembled WGS sequence"/>
</dbReference>
<organism evidence="1 2">
    <name type="scientific">Candidatus Woesebacteria bacterium GW2011_GWB1_43_14</name>
    <dbReference type="NCBI Taxonomy" id="1618578"/>
    <lineage>
        <taxon>Bacteria</taxon>
        <taxon>Candidatus Woeseibacteriota</taxon>
    </lineage>
</organism>
<gene>
    <name evidence="1" type="ORF">UV74_C0003G0012</name>
</gene>
<name>A0A0G1GJ24_9BACT</name>
<protein>
    <submittedName>
        <fullName evidence="1">Uncharacterized protein</fullName>
    </submittedName>
</protein>
<accession>A0A0G1GJ24</accession>
<sequence>MATRLKTVEYWFPELETLADLTDTNFTQITVYLPESSITFSSVSLAIIVQDGAASVASINRRQISLQLGSAGYSAVNNTNLVTNSGENKWVDHSGDFTSYFSTNWSGTSMTCDARLLVDSAGTSVWKCATAKLTITYEYDDAATTHVKTVRLPLNAPLTAMTTSQPGTATDNFPALDTWLPEASVNVRQTTVVIQGNQESASTTDMTLSMRLDTATTRTTQSHEKGSNASNWYRHVWQPSFTTNSAHDFYLWASATDFDHPQVWMVITYEYNNTTTTTVLNSLIFPMEFDSPMGGPTSADYQRATRDVWIQEPDTITIQECALYVHWEQAAAISGGVNLRVGTGSFNTYTSVAAVVAGGCGAMLRCESEIGSLSRGRNTVQADVYRTDSTNLGWNMSAWWIINYTSGKHSDGTGAHNHSVCWNLFAQETQAANNNITTSAVAIAFPETERYINSIGVHYQYLTNSTGNAAGVVVQTERLVAEGGNKWETVYSDISHTDPEQGIRQIWGTARSVFKRWPNDPDSDRLSIQTSRRYKLYLTQGANSWGNLDMWVTYHSIYYSVVGSLSGWNGDGSGYTVRVWRSGVSSGWEIVEEITTAVGGSWSCFWYDDTDRIIVTGSQPYPEHAVVFPGYDFFE</sequence>
<dbReference type="STRING" id="1618578.UV74_C0003G0012"/>
<proteinExistence type="predicted"/>
<comment type="caution">
    <text evidence="1">The sequence shown here is derived from an EMBL/GenBank/DDBJ whole genome shotgun (WGS) entry which is preliminary data.</text>
</comment>
<dbReference type="EMBL" id="LCFQ01000003">
    <property type="protein sequence ID" value="KKS98768.1"/>
    <property type="molecule type" value="Genomic_DNA"/>
</dbReference>
<reference evidence="1 2" key="1">
    <citation type="journal article" date="2015" name="Nature">
        <title>rRNA introns, odd ribosomes, and small enigmatic genomes across a large radiation of phyla.</title>
        <authorList>
            <person name="Brown C.T."/>
            <person name="Hug L.A."/>
            <person name="Thomas B.C."/>
            <person name="Sharon I."/>
            <person name="Castelle C.J."/>
            <person name="Singh A."/>
            <person name="Wilkins M.J."/>
            <person name="Williams K.H."/>
            <person name="Banfield J.F."/>
        </authorList>
    </citation>
    <scope>NUCLEOTIDE SEQUENCE [LARGE SCALE GENOMIC DNA]</scope>
</reference>